<dbReference type="Proteomes" id="UP000288587">
    <property type="component" value="Unassembled WGS sequence"/>
</dbReference>
<name>A0A3S2VJP8_9BURK</name>
<keyword evidence="3" id="KW-1185">Reference proteome</keyword>
<dbReference type="InterPro" id="IPR011010">
    <property type="entry name" value="DNA_brk_join_enz"/>
</dbReference>
<dbReference type="OrthoDB" id="9801717at2"/>
<keyword evidence="1" id="KW-0233">DNA recombination</keyword>
<dbReference type="GO" id="GO:0003677">
    <property type="term" value="F:DNA binding"/>
    <property type="evidence" value="ECO:0007669"/>
    <property type="project" value="InterPro"/>
</dbReference>
<dbReference type="GO" id="GO:0015074">
    <property type="term" value="P:DNA integration"/>
    <property type="evidence" value="ECO:0007669"/>
    <property type="project" value="InterPro"/>
</dbReference>
<organism evidence="2 3">
    <name type="scientific">Inhella crocodyli</name>
    <dbReference type="NCBI Taxonomy" id="2499851"/>
    <lineage>
        <taxon>Bacteria</taxon>
        <taxon>Pseudomonadati</taxon>
        <taxon>Pseudomonadota</taxon>
        <taxon>Betaproteobacteria</taxon>
        <taxon>Burkholderiales</taxon>
        <taxon>Sphaerotilaceae</taxon>
        <taxon>Inhella</taxon>
    </lineage>
</organism>
<gene>
    <name evidence="2" type="ORF">EOD73_02780</name>
</gene>
<sequence length="53" mass="5336">MLQSGSDIRTVQELLGHADVATTMIDTHGLKLGGGAVRSALDALDTALATATA</sequence>
<dbReference type="EMBL" id="SACM01000001">
    <property type="protein sequence ID" value="RVT88931.1"/>
    <property type="molecule type" value="Genomic_DNA"/>
</dbReference>
<protein>
    <submittedName>
        <fullName evidence="2">Uncharacterized protein</fullName>
    </submittedName>
</protein>
<evidence type="ECO:0000313" key="2">
    <source>
        <dbReference type="EMBL" id="RVT88931.1"/>
    </source>
</evidence>
<reference evidence="2 3" key="1">
    <citation type="submission" date="2019-01" db="EMBL/GenBank/DDBJ databases">
        <authorList>
            <person name="Chen W.-M."/>
        </authorList>
    </citation>
    <scope>NUCLEOTIDE SEQUENCE [LARGE SCALE GENOMIC DNA]</scope>
    <source>
        <strain evidence="2 3">CCP-18</strain>
    </source>
</reference>
<accession>A0A3S2VJP8</accession>
<evidence type="ECO:0000313" key="3">
    <source>
        <dbReference type="Proteomes" id="UP000288587"/>
    </source>
</evidence>
<dbReference type="AlphaFoldDB" id="A0A3S2VJP8"/>
<dbReference type="GO" id="GO:0006310">
    <property type="term" value="P:DNA recombination"/>
    <property type="evidence" value="ECO:0007669"/>
    <property type="project" value="UniProtKB-KW"/>
</dbReference>
<dbReference type="InterPro" id="IPR013762">
    <property type="entry name" value="Integrase-like_cat_sf"/>
</dbReference>
<dbReference type="Gene3D" id="1.10.443.10">
    <property type="entry name" value="Intergrase catalytic core"/>
    <property type="match status" value="1"/>
</dbReference>
<comment type="caution">
    <text evidence="2">The sequence shown here is derived from an EMBL/GenBank/DDBJ whole genome shotgun (WGS) entry which is preliminary data.</text>
</comment>
<dbReference type="SUPFAM" id="SSF56349">
    <property type="entry name" value="DNA breaking-rejoining enzymes"/>
    <property type="match status" value="1"/>
</dbReference>
<proteinExistence type="predicted"/>
<evidence type="ECO:0000256" key="1">
    <source>
        <dbReference type="ARBA" id="ARBA00023172"/>
    </source>
</evidence>